<reference evidence="2 3" key="1">
    <citation type="journal article" date="2017" name="ISME J.">
        <title>Energy and carbon metabolisms in a deep terrestrial subsurface fluid microbial community.</title>
        <authorList>
            <person name="Momper L."/>
            <person name="Jungbluth S.P."/>
            <person name="Lee M.D."/>
            <person name="Amend J.P."/>
        </authorList>
    </citation>
    <scope>NUCLEOTIDE SEQUENCE [LARGE SCALE GENOMIC DNA]</scope>
    <source>
        <strain evidence="2">SURF_26</strain>
    </source>
</reference>
<dbReference type="AlphaFoldDB" id="A0A3A4R293"/>
<proteinExistence type="predicted"/>
<feature type="signal peptide" evidence="1">
    <location>
        <begin position="1"/>
        <end position="20"/>
    </location>
</feature>
<evidence type="ECO:0000313" key="3">
    <source>
        <dbReference type="Proteomes" id="UP000266426"/>
    </source>
</evidence>
<evidence type="ECO:0008006" key="4">
    <source>
        <dbReference type="Google" id="ProtNLM"/>
    </source>
</evidence>
<gene>
    <name evidence="2" type="ORF">C4541_06830</name>
</gene>
<sequence length="244" mass="27125">MKKIVLILAVVFCVPLNAFAASTLIYDAAQGSPLGQGWTLSNAAKGTYQVSNGLLTYDSTGYPVNEFYRFYKALDFDLDHTVGFSIEFSAQVHSNYTNFDSRSGFVLYFFAHDSQALQIYFATDRIFYNRYDPTYASVKEEEYFINTTSALVDYRVEVLNNSFALYANNTEILNGTLYDYGYSISNTLYIGDHTQSAYARASFGSILVTSDTIPTPPAAIPEPVSVVTLICGLAGLMRRLIRTA</sequence>
<evidence type="ECO:0000256" key="1">
    <source>
        <dbReference type="SAM" id="SignalP"/>
    </source>
</evidence>
<dbReference type="EMBL" id="QZJZ01000055">
    <property type="protein sequence ID" value="RJP59102.1"/>
    <property type="molecule type" value="Genomic_DNA"/>
</dbReference>
<accession>A0A3A4R293</accession>
<keyword evidence="1" id="KW-0732">Signal</keyword>
<protein>
    <recommendedName>
        <fullName evidence="4">PEP-CTERM sorting domain-containing protein</fullName>
    </recommendedName>
</protein>
<feature type="chain" id="PRO_5017185582" description="PEP-CTERM sorting domain-containing protein" evidence="1">
    <location>
        <begin position="21"/>
        <end position="244"/>
    </location>
</feature>
<organism evidence="2 3">
    <name type="scientific">Candidatus Auribacter fodinae</name>
    <dbReference type="NCBI Taxonomy" id="2093366"/>
    <lineage>
        <taxon>Bacteria</taxon>
        <taxon>Pseudomonadati</taxon>
        <taxon>Candidatus Auribacterota</taxon>
        <taxon>Candidatus Auribacteria</taxon>
        <taxon>Candidatus Auribacterales</taxon>
        <taxon>Candidatus Auribacteraceae</taxon>
        <taxon>Candidatus Auribacter</taxon>
    </lineage>
</organism>
<evidence type="ECO:0000313" key="2">
    <source>
        <dbReference type="EMBL" id="RJP59102.1"/>
    </source>
</evidence>
<dbReference type="Proteomes" id="UP000266426">
    <property type="component" value="Unassembled WGS sequence"/>
</dbReference>
<comment type="caution">
    <text evidence="2">The sequence shown here is derived from an EMBL/GenBank/DDBJ whole genome shotgun (WGS) entry which is preliminary data.</text>
</comment>
<name>A0A3A4R293_9BACT</name>